<accession>A0ABY9WVZ8</accession>
<proteinExistence type="predicted"/>
<keyword evidence="1" id="KW-0812">Transmembrane</keyword>
<feature type="transmembrane region" description="Helical" evidence="1">
    <location>
        <begin position="12"/>
        <end position="35"/>
    </location>
</feature>
<keyword evidence="3" id="KW-1185">Reference proteome</keyword>
<evidence type="ECO:0000313" key="3">
    <source>
        <dbReference type="Proteomes" id="UP001611383"/>
    </source>
</evidence>
<evidence type="ECO:0000256" key="1">
    <source>
        <dbReference type="SAM" id="Phobius"/>
    </source>
</evidence>
<feature type="transmembrane region" description="Helical" evidence="1">
    <location>
        <begin position="55"/>
        <end position="74"/>
    </location>
</feature>
<dbReference type="RefSeq" id="WP_395823839.1">
    <property type="nucleotide sequence ID" value="NZ_CP043494.1"/>
</dbReference>
<feature type="transmembrane region" description="Helical" evidence="1">
    <location>
        <begin position="121"/>
        <end position="143"/>
    </location>
</feature>
<feature type="transmembrane region" description="Helical" evidence="1">
    <location>
        <begin position="196"/>
        <end position="214"/>
    </location>
</feature>
<protein>
    <submittedName>
        <fullName evidence="2">Uncharacterized protein</fullName>
    </submittedName>
</protein>
<keyword evidence="1" id="KW-0472">Membrane</keyword>
<reference evidence="2 3" key="1">
    <citation type="submission" date="2019-08" db="EMBL/GenBank/DDBJ databases">
        <title>Archangium and Cystobacter genomes.</title>
        <authorList>
            <person name="Chen I.-C.K."/>
            <person name="Wielgoss S."/>
        </authorList>
    </citation>
    <scope>NUCLEOTIDE SEQUENCE [LARGE SCALE GENOMIC DNA]</scope>
    <source>
        <strain evidence="2 3">Cbm 6</strain>
    </source>
</reference>
<feature type="transmembrane region" description="Helical" evidence="1">
    <location>
        <begin position="155"/>
        <end position="176"/>
    </location>
</feature>
<dbReference type="EMBL" id="CP043494">
    <property type="protein sequence ID" value="WNG46941.1"/>
    <property type="molecule type" value="Genomic_DNA"/>
</dbReference>
<name>A0ABY9WVZ8_9BACT</name>
<evidence type="ECO:0000313" key="2">
    <source>
        <dbReference type="EMBL" id="WNG46941.1"/>
    </source>
</evidence>
<feature type="transmembrane region" description="Helical" evidence="1">
    <location>
        <begin position="86"/>
        <end position="101"/>
    </location>
</feature>
<organism evidence="2 3">
    <name type="scientific">Archangium minus</name>
    <dbReference type="NCBI Taxonomy" id="83450"/>
    <lineage>
        <taxon>Bacteria</taxon>
        <taxon>Pseudomonadati</taxon>
        <taxon>Myxococcota</taxon>
        <taxon>Myxococcia</taxon>
        <taxon>Myxococcales</taxon>
        <taxon>Cystobacterineae</taxon>
        <taxon>Archangiaceae</taxon>
        <taxon>Archangium</taxon>
    </lineage>
</organism>
<keyword evidence="1" id="KW-1133">Transmembrane helix</keyword>
<gene>
    <name evidence="2" type="ORF">F0U60_24530</name>
</gene>
<dbReference type="Proteomes" id="UP001611383">
    <property type="component" value="Chromosome"/>
</dbReference>
<sequence>MDLLVSHTWLRGLLLRLLGLITGLGLLVELVYARWRPSGLGPVLGFLSLSYEQNLPTWYASGLLLCCALVLAAIAREAALSGASHLRHWWGLAATFLYLSLDEAVGLHEHLGGGLELPGVLYFSWVVPAAVAVGVFGLLYLPFLAHLSVRARWQFLAAGVIYVTGALGMELPLGYWTERHGNDNLVYALIDLVEESLELLGVSLFLVALVEYLGARVRVTLVSPERQESSGS</sequence>